<sequence>IMSALFFPLTMRVDHKRMKATQERLEEIKEALLGFAVLNDSLPCPALSAEDGKSPVPPPVPCGNEGYLPWADLGVGRYDAWGNPFRYRVGSQSPYTSSDLKVQDKQAIDLVNKDKDGNSRIIAIIFSCGKNGFPDPTPKTDLNLTNDADGNRNIKAICTNAGTKNNAVYIQDVYVEDKSDGINTFDDMLIWLPKSILINRLAEAGKWPPP</sequence>
<name>A0ABT7VUL3_9GAMM</name>
<evidence type="ECO:0000313" key="2">
    <source>
        <dbReference type="Proteomes" id="UP001171945"/>
    </source>
</evidence>
<proteinExistence type="predicted"/>
<reference evidence="1" key="1">
    <citation type="submission" date="2023-06" db="EMBL/GenBank/DDBJ databases">
        <title>Uncultivated large filamentous bacteria from sulfidic sediments reveal new species and different genomic features in energy metabolism and defense.</title>
        <authorList>
            <person name="Fonseca A."/>
        </authorList>
    </citation>
    <scope>NUCLEOTIDE SEQUENCE</scope>
    <source>
        <strain evidence="1">HSG4</strain>
    </source>
</reference>
<evidence type="ECO:0000313" key="1">
    <source>
        <dbReference type="EMBL" id="MDM8563261.1"/>
    </source>
</evidence>
<organism evidence="1 2">
    <name type="scientific">Candidatus Marithioploca araucensis</name>
    <dbReference type="NCBI Taxonomy" id="70273"/>
    <lineage>
        <taxon>Bacteria</taxon>
        <taxon>Pseudomonadati</taxon>
        <taxon>Pseudomonadota</taxon>
        <taxon>Gammaproteobacteria</taxon>
        <taxon>Thiotrichales</taxon>
        <taxon>Thiotrichaceae</taxon>
        <taxon>Candidatus Marithioploca</taxon>
    </lineage>
</organism>
<accession>A0ABT7VUL3</accession>
<dbReference type="Proteomes" id="UP001171945">
    <property type="component" value="Unassembled WGS sequence"/>
</dbReference>
<evidence type="ECO:0008006" key="3">
    <source>
        <dbReference type="Google" id="ProtNLM"/>
    </source>
</evidence>
<gene>
    <name evidence="1" type="ORF">QUF54_07900</name>
</gene>
<dbReference type="EMBL" id="JAUCGM010000538">
    <property type="protein sequence ID" value="MDM8563261.1"/>
    <property type="molecule type" value="Genomic_DNA"/>
</dbReference>
<comment type="caution">
    <text evidence="1">The sequence shown here is derived from an EMBL/GenBank/DDBJ whole genome shotgun (WGS) entry which is preliminary data.</text>
</comment>
<protein>
    <recommendedName>
        <fullName evidence="3">Type II secretion system protein GspG C-terminal domain-containing protein</fullName>
    </recommendedName>
</protein>
<keyword evidence="2" id="KW-1185">Reference proteome</keyword>
<feature type="non-terminal residue" evidence="1">
    <location>
        <position position="1"/>
    </location>
</feature>